<organism evidence="4 5">
    <name type="scientific">Dipteronia sinensis</name>
    <dbReference type="NCBI Taxonomy" id="43782"/>
    <lineage>
        <taxon>Eukaryota</taxon>
        <taxon>Viridiplantae</taxon>
        <taxon>Streptophyta</taxon>
        <taxon>Embryophyta</taxon>
        <taxon>Tracheophyta</taxon>
        <taxon>Spermatophyta</taxon>
        <taxon>Magnoliopsida</taxon>
        <taxon>eudicotyledons</taxon>
        <taxon>Gunneridae</taxon>
        <taxon>Pentapetalae</taxon>
        <taxon>rosids</taxon>
        <taxon>malvids</taxon>
        <taxon>Sapindales</taxon>
        <taxon>Sapindaceae</taxon>
        <taxon>Hippocastanoideae</taxon>
        <taxon>Acereae</taxon>
        <taxon>Dipteronia</taxon>
    </lineage>
</organism>
<keyword evidence="3" id="KW-0809">Transit peptide</keyword>
<dbReference type="EMBL" id="JANJYJ010000005">
    <property type="protein sequence ID" value="KAK3211915.1"/>
    <property type="molecule type" value="Genomic_DNA"/>
</dbReference>
<dbReference type="InterPro" id="IPR003690">
    <property type="entry name" value="MTERF"/>
</dbReference>
<accession>A0AAE0AEV9</accession>
<evidence type="ECO:0000256" key="2">
    <source>
        <dbReference type="ARBA" id="ARBA00022472"/>
    </source>
</evidence>
<sequence length="124" mass="14556">MEMFQKQPRMFTRSEEGLKLALDFFLNKIELKKEALIRRPCCLTFSLVERVIPCNRVMQILKSKKLLLKKEPSFGHMLTLSEEKFLEKYVEKFRDDAEELLVAYRGHMLDSSSSSPSSEEVNSY</sequence>
<keyword evidence="2" id="KW-0804">Transcription</keyword>
<reference evidence="4" key="1">
    <citation type="journal article" date="2023" name="Plant J.">
        <title>Genome sequences and population genomics provide insights into the demographic history, inbreeding, and mutation load of two 'living fossil' tree species of Dipteronia.</title>
        <authorList>
            <person name="Feng Y."/>
            <person name="Comes H.P."/>
            <person name="Chen J."/>
            <person name="Zhu S."/>
            <person name="Lu R."/>
            <person name="Zhang X."/>
            <person name="Li P."/>
            <person name="Qiu J."/>
            <person name="Olsen K.M."/>
            <person name="Qiu Y."/>
        </authorList>
    </citation>
    <scope>NUCLEOTIDE SEQUENCE</scope>
    <source>
        <strain evidence="4">NBL</strain>
    </source>
</reference>
<comment type="similarity">
    <text evidence="1">Belongs to the mTERF family.</text>
</comment>
<evidence type="ECO:0000313" key="4">
    <source>
        <dbReference type="EMBL" id="KAK3211915.1"/>
    </source>
</evidence>
<dbReference type="InterPro" id="IPR038538">
    <property type="entry name" value="MTERF_sf"/>
</dbReference>
<comment type="caution">
    <text evidence="4">The sequence shown here is derived from an EMBL/GenBank/DDBJ whole genome shotgun (WGS) entry which is preliminary data.</text>
</comment>
<keyword evidence="2" id="KW-0806">Transcription termination</keyword>
<dbReference type="Proteomes" id="UP001281410">
    <property type="component" value="Unassembled WGS sequence"/>
</dbReference>
<dbReference type="GO" id="GO:0006353">
    <property type="term" value="P:DNA-templated transcription termination"/>
    <property type="evidence" value="ECO:0007669"/>
    <property type="project" value="UniProtKB-KW"/>
</dbReference>
<dbReference type="PANTHER" id="PTHR13068">
    <property type="entry name" value="CGI-12 PROTEIN-RELATED"/>
    <property type="match status" value="1"/>
</dbReference>
<keyword evidence="2" id="KW-0805">Transcription regulation</keyword>
<dbReference type="AlphaFoldDB" id="A0AAE0AEV9"/>
<gene>
    <name evidence="4" type="ORF">Dsin_016621</name>
</gene>
<dbReference type="PANTHER" id="PTHR13068:SF173">
    <property type="entry name" value="EMB|CAB62602.1"/>
    <property type="match status" value="1"/>
</dbReference>
<keyword evidence="5" id="KW-1185">Reference proteome</keyword>
<dbReference type="Gene3D" id="1.25.70.10">
    <property type="entry name" value="Transcription termination factor 3, mitochondrial"/>
    <property type="match status" value="1"/>
</dbReference>
<dbReference type="GO" id="GO:0003676">
    <property type="term" value="F:nucleic acid binding"/>
    <property type="evidence" value="ECO:0007669"/>
    <property type="project" value="InterPro"/>
</dbReference>
<name>A0AAE0AEV9_9ROSI</name>
<evidence type="ECO:0000313" key="5">
    <source>
        <dbReference type="Proteomes" id="UP001281410"/>
    </source>
</evidence>
<dbReference type="SMART" id="SM00733">
    <property type="entry name" value="Mterf"/>
    <property type="match status" value="2"/>
</dbReference>
<proteinExistence type="inferred from homology"/>
<dbReference type="Pfam" id="PF02536">
    <property type="entry name" value="mTERF"/>
    <property type="match status" value="1"/>
</dbReference>
<protein>
    <submittedName>
        <fullName evidence="4">Uncharacterized protein</fullName>
    </submittedName>
</protein>
<evidence type="ECO:0000256" key="1">
    <source>
        <dbReference type="ARBA" id="ARBA00007692"/>
    </source>
</evidence>
<evidence type="ECO:0000256" key="3">
    <source>
        <dbReference type="ARBA" id="ARBA00022946"/>
    </source>
</evidence>